<comment type="caution">
    <text evidence="8">The sequence shown here is derived from an EMBL/GenBank/DDBJ whole genome shotgun (WGS) entry which is preliminary data.</text>
</comment>
<dbReference type="InterPro" id="IPR050179">
    <property type="entry name" value="Trans_hexapeptide_repeat"/>
</dbReference>
<dbReference type="Proteomes" id="UP000007364">
    <property type="component" value="Unassembled WGS sequence"/>
</dbReference>
<evidence type="ECO:0000256" key="5">
    <source>
        <dbReference type="PIRSR" id="PIRSR620019-1"/>
    </source>
</evidence>
<evidence type="ECO:0000259" key="7">
    <source>
        <dbReference type="Pfam" id="PF17836"/>
    </source>
</evidence>
<feature type="binding site" evidence="6">
    <location>
        <begin position="13"/>
        <end position="15"/>
    </location>
    <ligand>
        <name>substrate</name>
    </ligand>
</feature>
<dbReference type="SUPFAM" id="SSF51161">
    <property type="entry name" value="Trimeric LpxA-like enzymes"/>
    <property type="match status" value="1"/>
</dbReference>
<reference evidence="8 9" key="1">
    <citation type="journal article" date="2012" name="J. Bacteriol.">
        <title>Genome Sequence of Galbibacter marinum Type Strain ck-I2-15.</title>
        <authorList>
            <person name="Lai Q."/>
            <person name="Li C."/>
            <person name="Shao Z."/>
        </authorList>
    </citation>
    <scope>NUCLEOTIDE SEQUENCE [LARGE SCALE GENOMIC DNA]</scope>
    <source>
        <strain evidence="9">ck-I2-15</strain>
    </source>
</reference>
<comment type="similarity">
    <text evidence="1">Belongs to the transferase hexapeptide repeat family.</text>
</comment>
<dbReference type="Pfam" id="PF17836">
    <property type="entry name" value="PglD_N"/>
    <property type="match status" value="1"/>
</dbReference>
<feature type="site" description="Increases basicity of active site His" evidence="5">
    <location>
        <position position="139"/>
    </location>
</feature>
<keyword evidence="9" id="KW-1185">Reference proteome</keyword>
<name>K2Q0M3_9FLAO</name>
<dbReference type="STRING" id="555500.I215_12428"/>
<dbReference type="PANTHER" id="PTHR43300:SF7">
    <property type="entry name" value="UDP-N-ACETYLBACILLOSAMINE N-ACETYLTRANSFERASE"/>
    <property type="match status" value="1"/>
</dbReference>
<keyword evidence="3" id="KW-0677">Repeat</keyword>
<dbReference type="GO" id="GO:0016746">
    <property type="term" value="F:acyltransferase activity"/>
    <property type="evidence" value="ECO:0007669"/>
    <property type="project" value="UniProtKB-KW"/>
</dbReference>
<dbReference type="Gene3D" id="2.160.10.10">
    <property type="entry name" value="Hexapeptide repeat proteins"/>
    <property type="match status" value="1"/>
</dbReference>
<dbReference type="CDD" id="cd03360">
    <property type="entry name" value="LbH_AT_putative"/>
    <property type="match status" value="1"/>
</dbReference>
<sequence length="209" mass="22603">MSEFKNIYILGYSGHAYVVVESALSNNHTIQGYFDTKANEDNPYRLTFCGNEKEVDLKAIVGDDYVFPTVGDNELRKKISETLEQYHFNQFTIIDKSAKVSKTAKINVSTYVSSGAIINARAVIGKACVINTAAIVEHECIVGDFSHIAPGAVLLGNVKVGEESFIGANSVIKEGVSIGDHVIVGAGSVVIKDLPSHTTWVGNPARRIK</sequence>
<dbReference type="eggNOG" id="COG0110">
    <property type="taxonomic scope" value="Bacteria"/>
</dbReference>
<dbReference type="InterPro" id="IPR001451">
    <property type="entry name" value="Hexapep"/>
</dbReference>
<dbReference type="RefSeq" id="WP_008992324.1">
    <property type="nucleotide sequence ID" value="NZ_AMSG01000021.1"/>
</dbReference>
<dbReference type="EMBL" id="AMSG01000021">
    <property type="protein sequence ID" value="EKF54436.1"/>
    <property type="molecule type" value="Genomic_DNA"/>
</dbReference>
<keyword evidence="2 8" id="KW-0808">Transferase</keyword>
<organism evidence="8 9">
    <name type="scientific">Galbibacter marinus</name>
    <dbReference type="NCBI Taxonomy" id="555500"/>
    <lineage>
        <taxon>Bacteria</taxon>
        <taxon>Pseudomonadati</taxon>
        <taxon>Bacteroidota</taxon>
        <taxon>Flavobacteriia</taxon>
        <taxon>Flavobacteriales</taxon>
        <taxon>Flavobacteriaceae</taxon>
        <taxon>Galbibacter</taxon>
    </lineage>
</organism>
<dbReference type="InterPro" id="IPR018357">
    <property type="entry name" value="Hexapep_transf_CS"/>
</dbReference>
<dbReference type="Gene3D" id="3.40.50.20">
    <property type="match status" value="1"/>
</dbReference>
<dbReference type="PANTHER" id="PTHR43300">
    <property type="entry name" value="ACETYLTRANSFERASE"/>
    <property type="match status" value="1"/>
</dbReference>
<evidence type="ECO:0000256" key="6">
    <source>
        <dbReference type="PIRSR" id="PIRSR620019-2"/>
    </source>
</evidence>
<dbReference type="InterPro" id="IPR011004">
    <property type="entry name" value="Trimer_LpxA-like_sf"/>
</dbReference>
<feature type="binding site" evidence="6">
    <location>
        <position position="71"/>
    </location>
    <ligand>
        <name>substrate</name>
    </ligand>
</feature>
<dbReference type="NCBIfam" id="TIGR03570">
    <property type="entry name" value="NeuD_NnaD"/>
    <property type="match status" value="1"/>
</dbReference>
<proteinExistence type="inferred from homology"/>
<accession>K2Q0M3</accession>
<dbReference type="Pfam" id="PF00132">
    <property type="entry name" value="Hexapep"/>
    <property type="match status" value="1"/>
</dbReference>
<dbReference type="InterPro" id="IPR020019">
    <property type="entry name" value="AcTrfase_PglD-like"/>
</dbReference>
<evidence type="ECO:0000256" key="4">
    <source>
        <dbReference type="ARBA" id="ARBA00023315"/>
    </source>
</evidence>
<feature type="binding site" evidence="6">
    <location>
        <position position="147"/>
    </location>
    <ligand>
        <name>acetyl-CoA</name>
        <dbReference type="ChEBI" id="CHEBI:57288"/>
    </ligand>
</feature>
<dbReference type="InterPro" id="IPR041561">
    <property type="entry name" value="PglD_N"/>
</dbReference>
<feature type="domain" description="PglD N-terminal" evidence="7">
    <location>
        <begin position="6"/>
        <end position="83"/>
    </location>
</feature>
<gene>
    <name evidence="8" type="ORF">I215_12428</name>
</gene>
<evidence type="ECO:0000313" key="8">
    <source>
        <dbReference type="EMBL" id="EKF54436.1"/>
    </source>
</evidence>
<evidence type="ECO:0000256" key="3">
    <source>
        <dbReference type="ARBA" id="ARBA00022737"/>
    </source>
</evidence>
<dbReference type="OrthoDB" id="9801697at2"/>
<evidence type="ECO:0000256" key="1">
    <source>
        <dbReference type="ARBA" id="ARBA00007274"/>
    </source>
</evidence>
<dbReference type="AlphaFoldDB" id="K2Q0M3"/>
<evidence type="ECO:0000313" key="9">
    <source>
        <dbReference type="Proteomes" id="UP000007364"/>
    </source>
</evidence>
<feature type="active site" description="Proton acceptor" evidence="5">
    <location>
        <position position="138"/>
    </location>
</feature>
<protein>
    <submittedName>
        <fullName evidence="8">Sugar O-acyltransferase, sialic acid O-acetyltransferase NeuD family protein</fullName>
    </submittedName>
</protein>
<evidence type="ECO:0000256" key="2">
    <source>
        <dbReference type="ARBA" id="ARBA00022679"/>
    </source>
</evidence>
<dbReference type="PROSITE" id="PS00101">
    <property type="entry name" value="HEXAPEP_TRANSFERASES"/>
    <property type="match status" value="1"/>
</dbReference>
<keyword evidence="4 8" id="KW-0012">Acyltransferase</keyword>